<proteinExistence type="predicted"/>
<sequence length="89" mass="9109">MTTPPPYYGPPAQPANDKTTLWGVLGIVFAFCCSPLGIVFGILSLMEAKKVGKEPTLGYIAIGLSALLFVVGIVLNVTGVLGGLTGGKS</sequence>
<keyword evidence="3" id="KW-1185">Reference proteome</keyword>
<gene>
    <name evidence="2" type="ORF">EV385_3899</name>
</gene>
<evidence type="ECO:0008006" key="4">
    <source>
        <dbReference type="Google" id="ProtNLM"/>
    </source>
</evidence>
<keyword evidence="1" id="KW-0812">Transmembrane</keyword>
<dbReference type="EMBL" id="SHKY01000001">
    <property type="protein sequence ID" value="RZU52058.1"/>
    <property type="molecule type" value="Genomic_DNA"/>
</dbReference>
<protein>
    <recommendedName>
        <fullName evidence="4">DUF4190 domain-containing protein</fullName>
    </recommendedName>
</protein>
<evidence type="ECO:0000313" key="3">
    <source>
        <dbReference type="Proteomes" id="UP000292564"/>
    </source>
</evidence>
<feature type="transmembrane region" description="Helical" evidence="1">
    <location>
        <begin position="57"/>
        <end position="84"/>
    </location>
</feature>
<dbReference type="AlphaFoldDB" id="A0A4Q7ZM44"/>
<keyword evidence="1" id="KW-0472">Membrane</keyword>
<dbReference type="Proteomes" id="UP000292564">
    <property type="component" value="Unassembled WGS sequence"/>
</dbReference>
<name>A0A4Q7ZM44_9ACTN</name>
<accession>A0A4Q7ZM44</accession>
<organism evidence="2 3">
    <name type="scientific">Krasilnikovia cinnamomea</name>
    <dbReference type="NCBI Taxonomy" id="349313"/>
    <lineage>
        <taxon>Bacteria</taxon>
        <taxon>Bacillati</taxon>
        <taxon>Actinomycetota</taxon>
        <taxon>Actinomycetes</taxon>
        <taxon>Micromonosporales</taxon>
        <taxon>Micromonosporaceae</taxon>
        <taxon>Krasilnikovia</taxon>
    </lineage>
</organism>
<reference evidence="2 3" key="1">
    <citation type="submission" date="2019-02" db="EMBL/GenBank/DDBJ databases">
        <title>Sequencing the genomes of 1000 actinobacteria strains.</title>
        <authorList>
            <person name="Klenk H.-P."/>
        </authorList>
    </citation>
    <scope>NUCLEOTIDE SEQUENCE [LARGE SCALE GENOMIC DNA]</scope>
    <source>
        <strain evidence="2 3">DSM 45162</strain>
    </source>
</reference>
<dbReference type="RefSeq" id="WP_130510723.1">
    <property type="nucleotide sequence ID" value="NZ_SHKY01000001.1"/>
</dbReference>
<feature type="transmembrane region" description="Helical" evidence="1">
    <location>
        <begin position="20"/>
        <end position="45"/>
    </location>
</feature>
<dbReference type="OrthoDB" id="3399835at2"/>
<comment type="caution">
    <text evidence="2">The sequence shown here is derived from an EMBL/GenBank/DDBJ whole genome shotgun (WGS) entry which is preliminary data.</text>
</comment>
<evidence type="ECO:0000313" key="2">
    <source>
        <dbReference type="EMBL" id="RZU52058.1"/>
    </source>
</evidence>
<keyword evidence="1" id="KW-1133">Transmembrane helix</keyword>
<evidence type="ECO:0000256" key="1">
    <source>
        <dbReference type="SAM" id="Phobius"/>
    </source>
</evidence>